<protein>
    <submittedName>
        <fullName evidence="4">Type II toxin-antitoxin system YafQ family toxin</fullName>
    </submittedName>
</protein>
<dbReference type="InterPro" id="IPR004386">
    <property type="entry name" value="Toxin_YafQ-like"/>
</dbReference>
<evidence type="ECO:0000256" key="3">
    <source>
        <dbReference type="PIRSR" id="PIRSR006156-1"/>
    </source>
</evidence>
<dbReference type="GO" id="GO:0006402">
    <property type="term" value="P:mRNA catabolic process"/>
    <property type="evidence" value="ECO:0007669"/>
    <property type="project" value="TreeGrafter"/>
</dbReference>
<evidence type="ECO:0000256" key="2">
    <source>
        <dbReference type="ARBA" id="ARBA00061366"/>
    </source>
</evidence>
<dbReference type="Proteomes" id="UP000267521">
    <property type="component" value="Unassembled WGS sequence"/>
</dbReference>
<dbReference type="NCBIfam" id="TIGR02385">
    <property type="entry name" value="RelE_StbE"/>
    <property type="match status" value="1"/>
</dbReference>
<evidence type="ECO:0000313" key="5">
    <source>
        <dbReference type="Proteomes" id="UP000267521"/>
    </source>
</evidence>
<dbReference type="PANTHER" id="PTHR40588:SF1">
    <property type="entry name" value="MRNA INTERFERASE TOXIN YAFQ"/>
    <property type="match status" value="1"/>
</dbReference>
<evidence type="ECO:0000256" key="1">
    <source>
        <dbReference type="ARBA" id="ARBA00022649"/>
    </source>
</evidence>
<comment type="similarity">
    <text evidence="2">Belongs to the RelE toxin family. YafQ subfamily.</text>
</comment>
<dbReference type="GO" id="GO:0004521">
    <property type="term" value="F:RNA endonuclease activity"/>
    <property type="evidence" value="ECO:0007669"/>
    <property type="project" value="TreeGrafter"/>
</dbReference>
<gene>
    <name evidence="4" type="ORF">EBQ26_00930</name>
</gene>
<dbReference type="FunFam" id="3.30.2310.20:FF:000003">
    <property type="entry name" value="Type II toxin-antitoxin system YafQ family toxin"/>
    <property type="match status" value="1"/>
</dbReference>
<keyword evidence="1" id="KW-1277">Toxin-antitoxin system</keyword>
<organism evidence="4 5">
    <name type="scientific">Allofranklinella schreckenbergeri</name>
    <dbReference type="NCBI Taxonomy" id="1076744"/>
    <lineage>
        <taxon>Bacteria</taxon>
        <taxon>Pseudomonadati</taxon>
        <taxon>Pseudomonadota</taxon>
        <taxon>Betaproteobacteria</taxon>
        <taxon>Burkholderiales</taxon>
        <taxon>Comamonadaceae</taxon>
        <taxon>Allofranklinella</taxon>
    </lineage>
</organism>
<sequence>MLPIDYTRAFKRDFKKQATLALSHHWIEALYCLCQRQPLPARYRDHALGGDWQGFRDCHIEPDLVLIYRQTEQALELVRIGSHAELFG</sequence>
<dbReference type="Gene3D" id="3.30.2310.20">
    <property type="entry name" value="RelE-like"/>
    <property type="match status" value="1"/>
</dbReference>
<dbReference type="InterPro" id="IPR007712">
    <property type="entry name" value="RelE/ParE_toxin"/>
</dbReference>
<comment type="caution">
    <text evidence="4">The sequence shown here is derived from an EMBL/GenBank/DDBJ whole genome shotgun (WGS) entry which is preliminary data.</text>
</comment>
<dbReference type="PIRSF" id="PIRSF006156">
    <property type="entry name" value="YafQ"/>
    <property type="match status" value="1"/>
</dbReference>
<dbReference type="EMBL" id="RDQM01000001">
    <property type="protein sequence ID" value="RMX01373.1"/>
    <property type="molecule type" value="Genomic_DNA"/>
</dbReference>
<name>A0A3M6QE27_9BURK</name>
<dbReference type="InterPro" id="IPR035093">
    <property type="entry name" value="RelE/ParE_toxin_dom_sf"/>
</dbReference>
<reference evidence="4 5" key="1">
    <citation type="submission" date="2018-10" db="EMBL/GenBank/DDBJ databases">
        <title>Comamonadaceae CDC group NO-1 genome sequencing and assembly.</title>
        <authorList>
            <person name="Bernier A.-M."/>
            <person name="Bernard K."/>
        </authorList>
    </citation>
    <scope>NUCLEOTIDE SEQUENCE [LARGE SCALE GENOMIC DNA]</scope>
    <source>
        <strain evidence="4 5">NML970147</strain>
    </source>
</reference>
<dbReference type="AlphaFoldDB" id="A0A3M6QE27"/>
<dbReference type="SUPFAM" id="SSF143011">
    <property type="entry name" value="RelE-like"/>
    <property type="match status" value="1"/>
</dbReference>
<accession>A0A3M6QE27</accession>
<dbReference type="PANTHER" id="PTHR40588">
    <property type="entry name" value="MRNA INTERFERASE TOXIN YAFQ"/>
    <property type="match status" value="1"/>
</dbReference>
<proteinExistence type="inferred from homology"/>
<feature type="active site" description="Proton donor" evidence="3">
    <location>
        <position position="83"/>
    </location>
</feature>
<dbReference type="RefSeq" id="WP_122237144.1">
    <property type="nucleotide sequence ID" value="NZ_RDQM01000001.1"/>
</dbReference>
<dbReference type="GO" id="GO:0006415">
    <property type="term" value="P:translational termination"/>
    <property type="evidence" value="ECO:0007669"/>
    <property type="project" value="TreeGrafter"/>
</dbReference>
<evidence type="ECO:0000313" key="4">
    <source>
        <dbReference type="EMBL" id="RMX01373.1"/>
    </source>
</evidence>
<dbReference type="Pfam" id="PF15738">
    <property type="entry name" value="YafQ_toxin"/>
    <property type="match status" value="1"/>
</dbReference>